<organism evidence="2 3">
    <name type="scientific">Daphnia magna</name>
    <dbReference type="NCBI Taxonomy" id="35525"/>
    <lineage>
        <taxon>Eukaryota</taxon>
        <taxon>Metazoa</taxon>
        <taxon>Ecdysozoa</taxon>
        <taxon>Arthropoda</taxon>
        <taxon>Crustacea</taxon>
        <taxon>Branchiopoda</taxon>
        <taxon>Diplostraca</taxon>
        <taxon>Cladocera</taxon>
        <taxon>Anomopoda</taxon>
        <taxon>Daphniidae</taxon>
        <taxon>Daphnia</taxon>
    </lineage>
</organism>
<accession>A0ABR0ACH8</accession>
<evidence type="ECO:0000313" key="2">
    <source>
        <dbReference type="EMBL" id="KAK4022835.1"/>
    </source>
</evidence>
<dbReference type="Proteomes" id="UP001234178">
    <property type="component" value="Unassembled WGS sequence"/>
</dbReference>
<name>A0ABR0ACH8_9CRUS</name>
<feature type="region of interest" description="Disordered" evidence="1">
    <location>
        <begin position="29"/>
        <end position="63"/>
    </location>
</feature>
<reference evidence="2 3" key="1">
    <citation type="journal article" date="2023" name="Nucleic Acids Res.">
        <title>The hologenome of Daphnia magna reveals possible DNA methylation and microbiome-mediated evolution of the host genome.</title>
        <authorList>
            <person name="Chaturvedi A."/>
            <person name="Li X."/>
            <person name="Dhandapani V."/>
            <person name="Marshall H."/>
            <person name="Kissane S."/>
            <person name="Cuenca-Cambronero M."/>
            <person name="Asole G."/>
            <person name="Calvet F."/>
            <person name="Ruiz-Romero M."/>
            <person name="Marangio P."/>
            <person name="Guigo R."/>
            <person name="Rago D."/>
            <person name="Mirbahai L."/>
            <person name="Eastwood N."/>
            <person name="Colbourne J.K."/>
            <person name="Zhou J."/>
            <person name="Mallon E."/>
            <person name="Orsini L."/>
        </authorList>
    </citation>
    <scope>NUCLEOTIDE SEQUENCE [LARGE SCALE GENOMIC DNA]</scope>
    <source>
        <strain evidence="2">LRV0_1</strain>
    </source>
</reference>
<evidence type="ECO:0000256" key="1">
    <source>
        <dbReference type="SAM" id="MobiDB-lite"/>
    </source>
</evidence>
<dbReference type="EMBL" id="JAOYFB010000037">
    <property type="protein sequence ID" value="KAK4022835.1"/>
    <property type="molecule type" value="Genomic_DNA"/>
</dbReference>
<comment type="caution">
    <text evidence="2">The sequence shown here is derived from an EMBL/GenBank/DDBJ whole genome shotgun (WGS) entry which is preliminary data.</text>
</comment>
<sequence length="63" mass="6447">METRGLNANGTAVYIPMTGLEENGSTVIVNRQRSKGGQTDHAAGRHARPTASGPLQSEAAAAA</sequence>
<proteinExistence type="predicted"/>
<evidence type="ECO:0000313" key="3">
    <source>
        <dbReference type="Proteomes" id="UP001234178"/>
    </source>
</evidence>
<gene>
    <name evidence="2" type="ORF">OUZ56_008281</name>
</gene>
<protein>
    <submittedName>
        <fullName evidence="2">Uncharacterized protein</fullName>
    </submittedName>
</protein>
<keyword evidence="3" id="KW-1185">Reference proteome</keyword>